<feature type="transmembrane region" description="Helical" evidence="1">
    <location>
        <begin position="6"/>
        <end position="23"/>
    </location>
</feature>
<organism evidence="2">
    <name type="scientific">freshwater metagenome</name>
    <dbReference type="NCBI Taxonomy" id="449393"/>
    <lineage>
        <taxon>unclassified sequences</taxon>
        <taxon>metagenomes</taxon>
        <taxon>ecological metagenomes</taxon>
    </lineage>
</organism>
<dbReference type="PANTHER" id="PTHR36111">
    <property type="entry name" value="INNER MEMBRANE PROTEIN-RELATED"/>
    <property type="match status" value="1"/>
</dbReference>
<dbReference type="AlphaFoldDB" id="A0A6J7NKF3"/>
<proteinExistence type="predicted"/>
<keyword evidence="1" id="KW-0472">Membrane</keyword>
<reference evidence="2" key="1">
    <citation type="submission" date="2020-05" db="EMBL/GenBank/DDBJ databases">
        <authorList>
            <person name="Chiriac C."/>
            <person name="Salcher M."/>
            <person name="Ghai R."/>
            <person name="Kavagutti S V."/>
        </authorList>
    </citation>
    <scope>NUCLEOTIDE SEQUENCE</scope>
</reference>
<evidence type="ECO:0000313" key="2">
    <source>
        <dbReference type="EMBL" id="CAB4991169.1"/>
    </source>
</evidence>
<protein>
    <submittedName>
        <fullName evidence="2">Unannotated protein</fullName>
    </submittedName>
</protein>
<dbReference type="Pfam" id="PF04474">
    <property type="entry name" value="DUF554"/>
    <property type="match status" value="1"/>
</dbReference>
<gene>
    <name evidence="2" type="ORF">UFOPK4000_00708</name>
</gene>
<feature type="transmembrane region" description="Helical" evidence="1">
    <location>
        <begin position="35"/>
        <end position="52"/>
    </location>
</feature>
<dbReference type="EMBL" id="CAFBOT010000112">
    <property type="protein sequence ID" value="CAB4991169.1"/>
    <property type="molecule type" value="Genomic_DNA"/>
</dbReference>
<evidence type="ECO:0000256" key="1">
    <source>
        <dbReference type="SAM" id="Phobius"/>
    </source>
</evidence>
<dbReference type="PANTHER" id="PTHR36111:SF2">
    <property type="entry name" value="INNER MEMBRANE PROTEIN"/>
    <property type="match status" value="1"/>
</dbReference>
<dbReference type="InterPro" id="IPR007563">
    <property type="entry name" value="DUF554"/>
</dbReference>
<feature type="transmembrane region" description="Helical" evidence="1">
    <location>
        <begin position="216"/>
        <end position="235"/>
    </location>
</feature>
<feature type="transmembrane region" description="Helical" evidence="1">
    <location>
        <begin position="97"/>
        <end position="122"/>
    </location>
</feature>
<sequence length="236" mass="24839">MLGLGTLINTATVLLGGSLGLIIGDRIPERIRTIVVKVIGLVTLGLGLSDVLKTHNMVFPLVGMVLGAIVGEALNIERRLEGIGEVIRRRFAGNQEPGRFVNGFVTATLLFCIGPLTILGAMQDATGETPQLYIIKGTLDGFMNVIFGAIYGVGAIFSALSIFVVQGSLTLGGSALDNLLNDRMRIELFSAGGFAVMAIGLNLLEIKKIRLGSLLPGLVITPLLVWLFAVPTGVIG</sequence>
<feature type="transmembrane region" description="Helical" evidence="1">
    <location>
        <begin position="142"/>
        <end position="165"/>
    </location>
</feature>
<feature type="transmembrane region" description="Helical" evidence="1">
    <location>
        <begin position="186"/>
        <end position="204"/>
    </location>
</feature>
<accession>A0A6J7NKF3</accession>
<keyword evidence="1" id="KW-0812">Transmembrane</keyword>
<keyword evidence="1" id="KW-1133">Transmembrane helix</keyword>
<name>A0A6J7NKF3_9ZZZZ</name>